<gene>
    <name evidence="10" type="ORF">EFBL_0880</name>
</gene>
<evidence type="ECO:0000256" key="8">
    <source>
        <dbReference type="ARBA" id="ARBA00037998"/>
    </source>
</evidence>
<name>A0A292YCK6_9BACL</name>
<dbReference type="InterPro" id="IPR001851">
    <property type="entry name" value="ABC_transp_permease"/>
</dbReference>
<protein>
    <submittedName>
        <fullName evidence="10">Branched-chain amino acid ABC transporter permease</fullName>
    </submittedName>
</protein>
<feature type="transmembrane region" description="Helical" evidence="9">
    <location>
        <begin position="7"/>
        <end position="40"/>
    </location>
</feature>
<feature type="transmembrane region" description="Helical" evidence="9">
    <location>
        <begin position="46"/>
        <end position="64"/>
    </location>
</feature>
<accession>A0A292YCK6</accession>
<proteinExistence type="inferred from homology"/>
<dbReference type="PANTHER" id="PTHR11795">
    <property type="entry name" value="BRANCHED-CHAIN AMINO ACID TRANSPORT SYSTEM PERMEASE PROTEIN LIVH"/>
    <property type="match status" value="1"/>
</dbReference>
<feature type="transmembrane region" description="Helical" evidence="9">
    <location>
        <begin position="85"/>
        <end position="107"/>
    </location>
</feature>
<feature type="transmembrane region" description="Helical" evidence="9">
    <location>
        <begin position="215"/>
        <end position="242"/>
    </location>
</feature>
<evidence type="ECO:0000256" key="7">
    <source>
        <dbReference type="ARBA" id="ARBA00023136"/>
    </source>
</evidence>
<evidence type="ECO:0000256" key="5">
    <source>
        <dbReference type="ARBA" id="ARBA00022970"/>
    </source>
</evidence>
<evidence type="ECO:0000256" key="2">
    <source>
        <dbReference type="ARBA" id="ARBA00022448"/>
    </source>
</evidence>
<keyword evidence="2" id="KW-0813">Transport</keyword>
<evidence type="ECO:0000256" key="6">
    <source>
        <dbReference type="ARBA" id="ARBA00022989"/>
    </source>
</evidence>
<dbReference type="CDD" id="cd06582">
    <property type="entry name" value="TM_PBP1_LivH_like"/>
    <property type="match status" value="1"/>
</dbReference>
<keyword evidence="3" id="KW-1003">Cell membrane</keyword>
<dbReference type="GO" id="GO:0022857">
    <property type="term" value="F:transmembrane transporter activity"/>
    <property type="evidence" value="ECO:0007669"/>
    <property type="project" value="InterPro"/>
</dbReference>
<comment type="subcellular location">
    <subcellularLocation>
        <location evidence="1">Cell membrane</location>
        <topology evidence="1">Multi-pass membrane protein</topology>
    </subcellularLocation>
</comment>
<evidence type="ECO:0000313" key="11">
    <source>
        <dbReference type="Proteomes" id="UP000217785"/>
    </source>
</evidence>
<feature type="transmembrane region" description="Helical" evidence="9">
    <location>
        <begin position="127"/>
        <end position="151"/>
    </location>
</feature>
<feature type="transmembrane region" description="Helical" evidence="9">
    <location>
        <begin position="181"/>
        <end position="203"/>
    </location>
</feature>
<dbReference type="Pfam" id="PF02653">
    <property type="entry name" value="BPD_transp_2"/>
    <property type="match status" value="1"/>
</dbReference>
<evidence type="ECO:0000313" key="10">
    <source>
        <dbReference type="EMBL" id="GAX89262.1"/>
    </source>
</evidence>
<keyword evidence="6 9" id="KW-1133">Transmembrane helix</keyword>
<evidence type="ECO:0000256" key="1">
    <source>
        <dbReference type="ARBA" id="ARBA00004651"/>
    </source>
</evidence>
<evidence type="ECO:0000256" key="9">
    <source>
        <dbReference type="SAM" id="Phobius"/>
    </source>
</evidence>
<organism evidence="10 11">
    <name type="scientific">Effusibacillus lacus</name>
    <dbReference type="NCBI Taxonomy" id="1348429"/>
    <lineage>
        <taxon>Bacteria</taxon>
        <taxon>Bacillati</taxon>
        <taxon>Bacillota</taxon>
        <taxon>Bacilli</taxon>
        <taxon>Bacillales</taxon>
        <taxon>Alicyclobacillaceae</taxon>
        <taxon>Effusibacillus</taxon>
    </lineage>
</organism>
<keyword evidence="5" id="KW-0029">Amino-acid transport</keyword>
<dbReference type="Proteomes" id="UP000217785">
    <property type="component" value="Unassembled WGS sequence"/>
</dbReference>
<dbReference type="AlphaFoldDB" id="A0A292YCK6"/>
<evidence type="ECO:0000256" key="3">
    <source>
        <dbReference type="ARBA" id="ARBA00022475"/>
    </source>
</evidence>
<dbReference type="GO" id="GO:0005886">
    <property type="term" value="C:plasma membrane"/>
    <property type="evidence" value="ECO:0007669"/>
    <property type="project" value="UniProtKB-SubCell"/>
</dbReference>
<keyword evidence="7 9" id="KW-0472">Membrane</keyword>
<dbReference type="EMBL" id="BDUF01000018">
    <property type="protein sequence ID" value="GAX89262.1"/>
    <property type="molecule type" value="Genomic_DNA"/>
</dbReference>
<evidence type="ECO:0000256" key="4">
    <source>
        <dbReference type="ARBA" id="ARBA00022692"/>
    </source>
</evidence>
<sequence length="281" mass="30315">MGSVYGLIALGLTLIFGIMRVINFAHGAFLMVAMFLSFYSVTKLGLHPYLTLITVVPAMFLIGYGTNKFLIQPVLKKEADVREPIGALLLTAGLMIILENGFLGVFGADYKMVQTDFANKSLQLGSIIITLPKLYAFVLAVVVTILFYLFLQKTEIGRKIRAVGQDRNAARLMGINVEKTFSIAFGMGLALLGTAGVALLPFYNLHPSIGNVFGTTAFVTVVLGGLGSIPGAIVGGLLIGIVESVSSLFVQYTLSPMIVLYAFLLFLFFRPSGLFGSPHDW</sequence>
<feature type="transmembrane region" description="Helical" evidence="9">
    <location>
        <begin position="249"/>
        <end position="269"/>
    </location>
</feature>
<dbReference type="PANTHER" id="PTHR11795:SF445">
    <property type="entry name" value="AMINO ACID ABC TRANSPORTER PERMEASE PROTEIN"/>
    <property type="match status" value="1"/>
</dbReference>
<comment type="caution">
    <text evidence="10">The sequence shown here is derived from an EMBL/GenBank/DDBJ whole genome shotgun (WGS) entry which is preliminary data.</text>
</comment>
<dbReference type="InterPro" id="IPR052157">
    <property type="entry name" value="BCAA_transport_permease"/>
</dbReference>
<keyword evidence="11" id="KW-1185">Reference proteome</keyword>
<comment type="similarity">
    <text evidence="8">Belongs to the binding-protein-dependent transport system permease family. LivHM subfamily.</text>
</comment>
<reference evidence="11" key="1">
    <citation type="submission" date="2017-07" db="EMBL/GenBank/DDBJ databases">
        <title>Draft genome sequence of Effusibacillus lacus strain skLN1.</title>
        <authorList>
            <person name="Watanabe M."/>
            <person name="Kojima H."/>
            <person name="Fukui M."/>
        </authorList>
    </citation>
    <scope>NUCLEOTIDE SEQUENCE [LARGE SCALE GENOMIC DNA]</scope>
    <source>
        <strain evidence="11">skLN1</strain>
    </source>
</reference>
<keyword evidence="4 9" id="KW-0812">Transmembrane</keyword>
<dbReference type="GO" id="GO:0006865">
    <property type="term" value="P:amino acid transport"/>
    <property type="evidence" value="ECO:0007669"/>
    <property type="project" value="UniProtKB-KW"/>
</dbReference>